<sequence>MQSFAIFHSFLILRPTPSACKASPSLALLLASPSSLLTSPSSLLHAALARSYPTSLQQLPSTSGVTQLPRGVAQPAKGVVQSTVAYVLAPTRRRQQTLLCHESHLPTFFVVACDWCRLTQRLVGGMLGVAFVASSGAAIRILELRPWLRHGIAWICRGVAQGFTELA</sequence>
<gene>
    <name evidence="1" type="ORF">ILEXP_LOCUS13658</name>
</gene>
<dbReference type="EMBL" id="CAUOFW020001507">
    <property type="protein sequence ID" value="CAK9145841.1"/>
    <property type="molecule type" value="Genomic_DNA"/>
</dbReference>
<proteinExistence type="predicted"/>
<evidence type="ECO:0000313" key="1">
    <source>
        <dbReference type="EMBL" id="CAK9145841.1"/>
    </source>
</evidence>
<keyword evidence="2" id="KW-1185">Reference proteome</keyword>
<dbReference type="AlphaFoldDB" id="A0ABC8RNW7"/>
<accession>A0ABC8RNW7</accession>
<protein>
    <submittedName>
        <fullName evidence="1">Uncharacterized protein</fullName>
    </submittedName>
</protein>
<evidence type="ECO:0000313" key="2">
    <source>
        <dbReference type="Proteomes" id="UP001642360"/>
    </source>
</evidence>
<dbReference type="Proteomes" id="UP001642360">
    <property type="component" value="Unassembled WGS sequence"/>
</dbReference>
<name>A0ABC8RNW7_9AQUA</name>
<reference evidence="1 2" key="1">
    <citation type="submission" date="2024-02" db="EMBL/GenBank/DDBJ databases">
        <authorList>
            <person name="Vignale AGUSTIN F."/>
            <person name="Sosa J E."/>
            <person name="Modenutti C."/>
        </authorList>
    </citation>
    <scope>NUCLEOTIDE SEQUENCE [LARGE SCALE GENOMIC DNA]</scope>
</reference>
<organism evidence="1 2">
    <name type="scientific">Ilex paraguariensis</name>
    <name type="common">yerba mate</name>
    <dbReference type="NCBI Taxonomy" id="185542"/>
    <lineage>
        <taxon>Eukaryota</taxon>
        <taxon>Viridiplantae</taxon>
        <taxon>Streptophyta</taxon>
        <taxon>Embryophyta</taxon>
        <taxon>Tracheophyta</taxon>
        <taxon>Spermatophyta</taxon>
        <taxon>Magnoliopsida</taxon>
        <taxon>eudicotyledons</taxon>
        <taxon>Gunneridae</taxon>
        <taxon>Pentapetalae</taxon>
        <taxon>asterids</taxon>
        <taxon>campanulids</taxon>
        <taxon>Aquifoliales</taxon>
        <taxon>Aquifoliaceae</taxon>
        <taxon>Ilex</taxon>
    </lineage>
</organism>
<comment type="caution">
    <text evidence="1">The sequence shown here is derived from an EMBL/GenBank/DDBJ whole genome shotgun (WGS) entry which is preliminary data.</text>
</comment>